<dbReference type="Pfam" id="PF12728">
    <property type="entry name" value="HTH_17"/>
    <property type="match status" value="1"/>
</dbReference>
<dbReference type="Gene3D" id="3.90.105.50">
    <property type="match status" value="1"/>
</dbReference>
<name>A0A9D9IP46_9BACT</name>
<organism evidence="2 3">
    <name type="scientific">Candidatus Limisoma faecipullorum</name>
    <dbReference type="NCBI Taxonomy" id="2840854"/>
    <lineage>
        <taxon>Bacteria</taxon>
        <taxon>Pseudomonadati</taxon>
        <taxon>Bacteroidota</taxon>
        <taxon>Bacteroidia</taxon>
        <taxon>Bacteroidales</taxon>
        <taxon>Candidatus Limisoma</taxon>
    </lineage>
</organism>
<dbReference type="SUPFAM" id="SSF46955">
    <property type="entry name" value="Putative DNA-binding domain"/>
    <property type="match status" value="1"/>
</dbReference>
<dbReference type="GO" id="GO:0003677">
    <property type="term" value="F:DNA binding"/>
    <property type="evidence" value="ECO:0007669"/>
    <property type="project" value="InterPro"/>
</dbReference>
<sequence length="96" mass="10931">MTDNFKQVADLITANTIFCTKEVLTSDEAAQYMGISKSYLYKLTMRQQIPHYKPMGKMCYFNRAELEQWLQSNRVSTDSEISGKAQSYCIGKGGAR</sequence>
<comment type="caution">
    <text evidence="2">The sequence shown here is derived from an EMBL/GenBank/DDBJ whole genome shotgun (WGS) entry which is preliminary data.</text>
</comment>
<proteinExistence type="predicted"/>
<dbReference type="NCBIfam" id="TIGR01764">
    <property type="entry name" value="excise"/>
    <property type="match status" value="1"/>
</dbReference>
<evidence type="ECO:0000313" key="2">
    <source>
        <dbReference type="EMBL" id="MBO8476519.1"/>
    </source>
</evidence>
<dbReference type="Proteomes" id="UP000823598">
    <property type="component" value="Unassembled WGS sequence"/>
</dbReference>
<evidence type="ECO:0000259" key="1">
    <source>
        <dbReference type="Pfam" id="PF12728"/>
    </source>
</evidence>
<dbReference type="InterPro" id="IPR009061">
    <property type="entry name" value="DNA-bd_dom_put_sf"/>
</dbReference>
<dbReference type="InterPro" id="IPR010093">
    <property type="entry name" value="SinI_DNA-bd"/>
</dbReference>
<evidence type="ECO:0000313" key="3">
    <source>
        <dbReference type="Proteomes" id="UP000823598"/>
    </source>
</evidence>
<dbReference type="InterPro" id="IPR038148">
    <property type="entry name" value="Tn1545/Tn916_Xis"/>
</dbReference>
<accession>A0A9D9IP46</accession>
<feature type="domain" description="Helix-turn-helix" evidence="1">
    <location>
        <begin position="23"/>
        <end position="74"/>
    </location>
</feature>
<dbReference type="InterPro" id="IPR041657">
    <property type="entry name" value="HTH_17"/>
</dbReference>
<gene>
    <name evidence="2" type="ORF">IAB88_05945</name>
</gene>
<reference evidence="2" key="1">
    <citation type="submission" date="2020-10" db="EMBL/GenBank/DDBJ databases">
        <authorList>
            <person name="Gilroy R."/>
        </authorList>
    </citation>
    <scope>NUCLEOTIDE SEQUENCE</scope>
    <source>
        <strain evidence="2">6919</strain>
    </source>
</reference>
<dbReference type="EMBL" id="JADIMC010000065">
    <property type="protein sequence ID" value="MBO8476519.1"/>
    <property type="molecule type" value="Genomic_DNA"/>
</dbReference>
<reference evidence="2" key="2">
    <citation type="journal article" date="2021" name="PeerJ">
        <title>Extensive microbial diversity within the chicken gut microbiome revealed by metagenomics and culture.</title>
        <authorList>
            <person name="Gilroy R."/>
            <person name="Ravi A."/>
            <person name="Getino M."/>
            <person name="Pursley I."/>
            <person name="Horton D.L."/>
            <person name="Alikhan N.F."/>
            <person name="Baker D."/>
            <person name="Gharbi K."/>
            <person name="Hall N."/>
            <person name="Watson M."/>
            <person name="Adriaenssens E.M."/>
            <person name="Foster-Nyarko E."/>
            <person name="Jarju S."/>
            <person name="Secka A."/>
            <person name="Antonio M."/>
            <person name="Oren A."/>
            <person name="Chaudhuri R.R."/>
            <person name="La Ragione R."/>
            <person name="Hildebrand F."/>
            <person name="Pallen M.J."/>
        </authorList>
    </citation>
    <scope>NUCLEOTIDE SEQUENCE</scope>
    <source>
        <strain evidence="2">6919</strain>
    </source>
</reference>
<dbReference type="AlphaFoldDB" id="A0A9D9IP46"/>
<protein>
    <submittedName>
        <fullName evidence="2">Helix-turn-helix domain-containing protein</fullName>
    </submittedName>
</protein>